<evidence type="ECO:0000313" key="1">
    <source>
        <dbReference type="EMBL" id="MCH93309.1"/>
    </source>
</evidence>
<name>A0A392N282_9FABA</name>
<dbReference type="EMBL" id="LXQA010024642">
    <property type="protein sequence ID" value="MCH93309.1"/>
    <property type="molecule type" value="Genomic_DNA"/>
</dbReference>
<feature type="non-terminal residue" evidence="1">
    <location>
        <position position="1"/>
    </location>
</feature>
<proteinExistence type="predicted"/>
<keyword evidence="2" id="KW-1185">Reference proteome</keyword>
<reference evidence="1 2" key="1">
    <citation type="journal article" date="2018" name="Front. Plant Sci.">
        <title>Red Clover (Trifolium pratense) and Zigzag Clover (T. medium) - A Picture of Genomic Similarities and Differences.</title>
        <authorList>
            <person name="Dluhosova J."/>
            <person name="Istvanek J."/>
            <person name="Nedelnik J."/>
            <person name="Repkova J."/>
        </authorList>
    </citation>
    <scope>NUCLEOTIDE SEQUENCE [LARGE SCALE GENOMIC DNA]</scope>
    <source>
        <strain evidence="2">cv. 10/8</strain>
        <tissue evidence="1">Leaf</tissue>
    </source>
</reference>
<protein>
    <submittedName>
        <fullName evidence="1">Uncharacterized protein</fullName>
    </submittedName>
</protein>
<sequence length="114" mass="12843">GVGVRTRSSHLSTLRVEFLATRLLDKKIKYNSSHQALLANVRALRAVLVLFESMSGLKVKFNKSGKGAFPLSRSSYWWRSDAPRFLGTGASSYKEPIIWVEESLSFFRWSSDSA</sequence>
<evidence type="ECO:0000313" key="2">
    <source>
        <dbReference type="Proteomes" id="UP000265520"/>
    </source>
</evidence>
<accession>A0A392N282</accession>
<gene>
    <name evidence="1" type="ORF">A2U01_0014257</name>
</gene>
<comment type="caution">
    <text evidence="1">The sequence shown here is derived from an EMBL/GenBank/DDBJ whole genome shotgun (WGS) entry which is preliminary data.</text>
</comment>
<dbReference type="Proteomes" id="UP000265520">
    <property type="component" value="Unassembled WGS sequence"/>
</dbReference>
<organism evidence="1 2">
    <name type="scientific">Trifolium medium</name>
    <dbReference type="NCBI Taxonomy" id="97028"/>
    <lineage>
        <taxon>Eukaryota</taxon>
        <taxon>Viridiplantae</taxon>
        <taxon>Streptophyta</taxon>
        <taxon>Embryophyta</taxon>
        <taxon>Tracheophyta</taxon>
        <taxon>Spermatophyta</taxon>
        <taxon>Magnoliopsida</taxon>
        <taxon>eudicotyledons</taxon>
        <taxon>Gunneridae</taxon>
        <taxon>Pentapetalae</taxon>
        <taxon>rosids</taxon>
        <taxon>fabids</taxon>
        <taxon>Fabales</taxon>
        <taxon>Fabaceae</taxon>
        <taxon>Papilionoideae</taxon>
        <taxon>50 kb inversion clade</taxon>
        <taxon>NPAAA clade</taxon>
        <taxon>Hologalegina</taxon>
        <taxon>IRL clade</taxon>
        <taxon>Trifolieae</taxon>
        <taxon>Trifolium</taxon>
    </lineage>
</organism>
<dbReference type="AlphaFoldDB" id="A0A392N282"/>